<dbReference type="InParanoid" id="A0A2H3E9H7"/>
<sequence>MSRPQNCLSELILIFLLGLTLLLYDEFFLAVSIHSEGTLPVPWVGRVETAKNISAINNELSDARLAQKVDTIEISAKGFESVIHQGMVVMHLYLMLLSPSAGEDHYRIQLDVNCSLVNGIVQPDVTVTGRDVIPTGSHIGSVLSFPILEPHNIAVGKLLELLTSAGLDSTTVNVHNASCSRFCFQSLKVFVEKGLIRDDWAPLAYEWHEEIRIASGPLGITLINEDIVNL</sequence>
<proteinExistence type="predicted"/>
<name>A0A2H3E9H7_ARMGA</name>
<evidence type="ECO:0000313" key="1">
    <source>
        <dbReference type="EMBL" id="PBK98017.1"/>
    </source>
</evidence>
<dbReference type="OMA" id="WHEEIRI"/>
<organism evidence="1 2">
    <name type="scientific">Armillaria gallica</name>
    <name type="common">Bulbous honey fungus</name>
    <name type="synonym">Armillaria bulbosa</name>
    <dbReference type="NCBI Taxonomy" id="47427"/>
    <lineage>
        <taxon>Eukaryota</taxon>
        <taxon>Fungi</taxon>
        <taxon>Dikarya</taxon>
        <taxon>Basidiomycota</taxon>
        <taxon>Agaricomycotina</taxon>
        <taxon>Agaricomycetes</taxon>
        <taxon>Agaricomycetidae</taxon>
        <taxon>Agaricales</taxon>
        <taxon>Marasmiineae</taxon>
        <taxon>Physalacriaceae</taxon>
        <taxon>Armillaria</taxon>
    </lineage>
</organism>
<dbReference type="Proteomes" id="UP000217790">
    <property type="component" value="Unassembled WGS sequence"/>
</dbReference>
<accession>A0A2H3E9H7</accession>
<dbReference type="EMBL" id="KZ293648">
    <property type="protein sequence ID" value="PBK98017.1"/>
    <property type="molecule type" value="Genomic_DNA"/>
</dbReference>
<gene>
    <name evidence="1" type="ORF">ARMGADRAFT_1074895</name>
</gene>
<keyword evidence="2" id="KW-1185">Reference proteome</keyword>
<evidence type="ECO:0000313" key="2">
    <source>
        <dbReference type="Proteomes" id="UP000217790"/>
    </source>
</evidence>
<reference evidence="2" key="1">
    <citation type="journal article" date="2017" name="Nat. Ecol. Evol.">
        <title>Genome expansion and lineage-specific genetic innovations in the forest pathogenic fungi Armillaria.</title>
        <authorList>
            <person name="Sipos G."/>
            <person name="Prasanna A.N."/>
            <person name="Walter M.C."/>
            <person name="O'Connor E."/>
            <person name="Balint B."/>
            <person name="Krizsan K."/>
            <person name="Kiss B."/>
            <person name="Hess J."/>
            <person name="Varga T."/>
            <person name="Slot J."/>
            <person name="Riley R."/>
            <person name="Boka B."/>
            <person name="Rigling D."/>
            <person name="Barry K."/>
            <person name="Lee J."/>
            <person name="Mihaltcheva S."/>
            <person name="LaButti K."/>
            <person name="Lipzen A."/>
            <person name="Waldron R."/>
            <person name="Moloney N.M."/>
            <person name="Sperisen C."/>
            <person name="Kredics L."/>
            <person name="Vagvoelgyi C."/>
            <person name="Patrignani A."/>
            <person name="Fitzpatrick D."/>
            <person name="Nagy I."/>
            <person name="Doyle S."/>
            <person name="Anderson J.B."/>
            <person name="Grigoriev I.V."/>
            <person name="Gueldener U."/>
            <person name="Muensterkoetter M."/>
            <person name="Nagy L.G."/>
        </authorList>
    </citation>
    <scope>NUCLEOTIDE SEQUENCE [LARGE SCALE GENOMIC DNA]</scope>
    <source>
        <strain evidence="2">Ar21-2</strain>
    </source>
</reference>
<dbReference type="AlphaFoldDB" id="A0A2H3E9H7"/>
<dbReference type="OrthoDB" id="2995194at2759"/>
<protein>
    <submittedName>
        <fullName evidence="1">Uncharacterized protein</fullName>
    </submittedName>
</protein>